<feature type="chain" id="PRO_5012643148" description="Outer membrane protein beta-barrel domain-containing protein" evidence="1">
    <location>
        <begin position="24"/>
        <end position="243"/>
    </location>
</feature>
<dbReference type="OrthoDB" id="6555107at2"/>
<proteinExistence type="predicted"/>
<dbReference type="RefSeq" id="WP_085807753.1">
    <property type="nucleotide sequence ID" value="NZ_FWFX01000021.1"/>
</dbReference>
<dbReference type="Proteomes" id="UP000193061">
    <property type="component" value="Unassembled WGS sequence"/>
</dbReference>
<protein>
    <recommendedName>
        <fullName evidence="4">Outer membrane protein beta-barrel domain-containing protein</fullName>
    </recommendedName>
</protein>
<evidence type="ECO:0000313" key="3">
    <source>
        <dbReference type="Proteomes" id="UP000193061"/>
    </source>
</evidence>
<dbReference type="EMBL" id="FWFX01000021">
    <property type="protein sequence ID" value="SLN73168.1"/>
    <property type="molecule type" value="Genomic_DNA"/>
</dbReference>
<organism evidence="2 3">
    <name type="scientific">Roseovarius albus</name>
    <dbReference type="NCBI Taxonomy" id="1247867"/>
    <lineage>
        <taxon>Bacteria</taxon>
        <taxon>Pseudomonadati</taxon>
        <taxon>Pseudomonadota</taxon>
        <taxon>Alphaproteobacteria</taxon>
        <taxon>Rhodobacterales</taxon>
        <taxon>Roseobacteraceae</taxon>
        <taxon>Roseovarius</taxon>
    </lineage>
</organism>
<feature type="signal peptide" evidence="1">
    <location>
        <begin position="1"/>
        <end position="23"/>
    </location>
</feature>
<keyword evidence="1" id="KW-0732">Signal</keyword>
<keyword evidence="3" id="KW-1185">Reference proteome</keyword>
<evidence type="ECO:0008006" key="4">
    <source>
        <dbReference type="Google" id="ProtNLM"/>
    </source>
</evidence>
<evidence type="ECO:0000313" key="2">
    <source>
        <dbReference type="EMBL" id="SLN73168.1"/>
    </source>
</evidence>
<evidence type="ECO:0000256" key="1">
    <source>
        <dbReference type="SAM" id="SignalP"/>
    </source>
</evidence>
<accession>A0A1X7A8P0</accession>
<reference evidence="2 3" key="1">
    <citation type="submission" date="2017-03" db="EMBL/GenBank/DDBJ databases">
        <authorList>
            <person name="Afonso C.L."/>
            <person name="Miller P.J."/>
            <person name="Scott M.A."/>
            <person name="Spackman E."/>
            <person name="Goraichik I."/>
            <person name="Dimitrov K.M."/>
            <person name="Suarez D.L."/>
            <person name="Swayne D.E."/>
        </authorList>
    </citation>
    <scope>NUCLEOTIDE SEQUENCE [LARGE SCALE GENOMIC DNA]</scope>
    <source>
        <strain evidence="2 3">CECT 7450</strain>
    </source>
</reference>
<name>A0A1X7A8P0_9RHOB</name>
<dbReference type="AlphaFoldDB" id="A0A1X7A8P0"/>
<sequence>MKKFHSIAVAVAALSFASNQASAQSESWDYRAFIYLWGAALGGSTTTGQDIDLDFGDVVDALDFGLMGSLEANHGALSLLGDFQYLSLSDDANAAVGPGIPASADAEVDGFVFSGSAGYDFLHSTESQFIAFGGFRYMDLDTTANIAVGNGSQRISGGLSNVDAIVGLRGSNKINEKWSISYYGDIGGGDSDLTWQTALTLDYRINSWDLSFGYRHLAWDVSNSAVLSDLSFSGPFIGAKIPF</sequence>
<gene>
    <name evidence="2" type="ORF">ROA7450_04107</name>
</gene>